<evidence type="ECO:0000313" key="2">
    <source>
        <dbReference type="RefSeq" id="XP_070144582.1"/>
    </source>
</evidence>
<organism evidence="1 2">
    <name type="scientific">Drosophila kikkawai</name>
    <name type="common">Fruit fly</name>
    <dbReference type="NCBI Taxonomy" id="30033"/>
    <lineage>
        <taxon>Eukaryota</taxon>
        <taxon>Metazoa</taxon>
        <taxon>Ecdysozoa</taxon>
        <taxon>Arthropoda</taxon>
        <taxon>Hexapoda</taxon>
        <taxon>Insecta</taxon>
        <taxon>Pterygota</taxon>
        <taxon>Neoptera</taxon>
        <taxon>Endopterygota</taxon>
        <taxon>Diptera</taxon>
        <taxon>Brachycera</taxon>
        <taxon>Muscomorpha</taxon>
        <taxon>Ephydroidea</taxon>
        <taxon>Drosophilidae</taxon>
        <taxon>Drosophila</taxon>
        <taxon>Sophophora</taxon>
    </lineage>
</organism>
<proteinExistence type="predicted"/>
<accession>A0ABM4GPD5</accession>
<evidence type="ECO:0000313" key="1">
    <source>
        <dbReference type="Proteomes" id="UP001652661"/>
    </source>
</evidence>
<dbReference type="Proteomes" id="UP001652661">
    <property type="component" value="Chromosome X"/>
</dbReference>
<sequence length="231" mass="27057">MSSVMQCKGLALLSMSRLPQSLFGALVAPLRNQLYHKVPRSYPRPDLMPPERTNVTNACWQTEYKWRSYPEFKAKEAPGWDLTHYKPQNMLTRQYPRTWNECTVKGHQGKVQCIPLPPNPPRRQRKDVLPRKTHCTESKCVLDPSELCQLMKPPNICKRLKVSNCSAEPCEPLICQNPLKTGYCERRKTKYPCFSECCHDSYPDLPSDECTYLVKPTICRTWKYYNRERKR</sequence>
<dbReference type="GeneID" id="138929187"/>
<dbReference type="InterPro" id="IPR006611">
    <property type="entry name" value="DUF1431_DROsp"/>
</dbReference>
<keyword evidence="1" id="KW-1185">Reference proteome</keyword>
<dbReference type="PANTHER" id="PTHR20977">
    <property type="entry name" value="AT13385P-RELATED"/>
    <property type="match status" value="1"/>
</dbReference>
<protein>
    <submittedName>
        <fullName evidence="2">Uncharacterized protein</fullName>
    </submittedName>
</protein>
<dbReference type="RefSeq" id="XP_070144582.1">
    <property type="nucleotide sequence ID" value="XM_070288481.1"/>
</dbReference>
<dbReference type="Pfam" id="PF07248">
    <property type="entry name" value="DUF1431"/>
    <property type="match status" value="1"/>
</dbReference>
<dbReference type="SMART" id="SM00689">
    <property type="entry name" value="DM6"/>
    <property type="match status" value="1"/>
</dbReference>
<reference evidence="2" key="1">
    <citation type="submission" date="2025-08" db="UniProtKB">
        <authorList>
            <consortium name="RefSeq"/>
        </authorList>
    </citation>
    <scope>IDENTIFICATION</scope>
    <source>
        <strain evidence="2">14028-0561.14</strain>
        <tissue evidence="2">Whole fly</tissue>
    </source>
</reference>
<gene>
    <name evidence="2" type="primary">LOC138929187</name>
</gene>
<dbReference type="PANTHER" id="PTHR20977:SF0">
    <property type="entry name" value="AT13385P-RELATED"/>
    <property type="match status" value="1"/>
</dbReference>
<name>A0ABM4GPD5_DROKI</name>